<evidence type="ECO:0000313" key="2">
    <source>
        <dbReference type="Proteomes" id="UP000195106"/>
    </source>
</evidence>
<comment type="caution">
    <text evidence="1">The sequence shown here is derived from an EMBL/GenBank/DDBJ whole genome shotgun (WGS) entry which is preliminary data.</text>
</comment>
<evidence type="ECO:0008006" key="3">
    <source>
        <dbReference type="Google" id="ProtNLM"/>
    </source>
</evidence>
<evidence type="ECO:0000313" key="1">
    <source>
        <dbReference type="EMBL" id="OUE10437.1"/>
    </source>
</evidence>
<sequence length="313" mass="34633">MSAKKHHYVPKFYLRKYATDAGQISTVRLPGGRWYTSSITDTGSENRFYTIPQNTVNPESLEEAFGEIENAVAPVLRGIELGGWPLSLDDRVAVAAFVTVQALRGPDQRRLMNSLQVEVLDRESRYVAEHGATQWFADHGVHADEKQAAEAWQLLIRADEPFIEIDAAFHAGQIGKQAETVLPHLLARRWHLVKFDVPSLITSDAPVSLNDVRDGRPGPWGLLNAPTISFPLSRTMALLLAKPVPAQTRLEMEAVVAGAFDSVVVGTGEDARRLNERTAHNAGLAVFLHPNDEALLRPSCRGPGSERRISFRY</sequence>
<organism evidence="1 2">
    <name type="scientific">Clavibacter michiganensis</name>
    <dbReference type="NCBI Taxonomy" id="28447"/>
    <lineage>
        <taxon>Bacteria</taxon>
        <taxon>Bacillati</taxon>
        <taxon>Actinomycetota</taxon>
        <taxon>Actinomycetes</taxon>
        <taxon>Micrococcales</taxon>
        <taxon>Microbacteriaceae</taxon>
        <taxon>Clavibacter</taxon>
    </lineage>
</organism>
<dbReference type="Proteomes" id="UP000195106">
    <property type="component" value="Unassembled WGS sequence"/>
</dbReference>
<dbReference type="InterPro" id="IPR025332">
    <property type="entry name" value="DUF4238"/>
</dbReference>
<proteinExistence type="predicted"/>
<gene>
    <name evidence="1" type="ORF">CMsap09_15950</name>
</gene>
<dbReference type="AlphaFoldDB" id="A0A251XY23"/>
<reference evidence="1 2" key="1">
    <citation type="submission" date="2016-08" db="EMBL/GenBank/DDBJ databases">
        <title>Genome sequence of Clavibacter michiganensis spp. strain CASJ009.</title>
        <authorList>
            <person name="Thapa S.P."/>
            <person name="Coaker G."/>
        </authorList>
    </citation>
    <scope>NUCLEOTIDE SEQUENCE [LARGE SCALE GENOMIC DNA]</scope>
    <source>
        <strain evidence="1">CASJ009</strain>
    </source>
</reference>
<protein>
    <recommendedName>
        <fullName evidence="3">DUF4238 domain-containing protein</fullName>
    </recommendedName>
</protein>
<dbReference type="Pfam" id="PF14022">
    <property type="entry name" value="DUF4238"/>
    <property type="match status" value="1"/>
</dbReference>
<accession>A0A251XY23</accession>
<name>A0A251XY23_9MICO</name>
<dbReference type="EMBL" id="MDHJ01000001">
    <property type="protein sequence ID" value="OUE10437.1"/>
    <property type="molecule type" value="Genomic_DNA"/>
</dbReference>